<dbReference type="Pfam" id="PF07690">
    <property type="entry name" value="MFS_1"/>
    <property type="match status" value="1"/>
</dbReference>
<feature type="transmembrane region" description="Helical" evidence="7">
    <location>
        <begin position="278"/>
        <end position="299"/>
    </location>
</feature>
<organism evidence="9 10">
    <name type="scientific">Actinomycetospora cinnamomea</name>
    <dbReference type="NCBI Taxonomy" id="663609"/>
    <lineage>
        <taxon>Bacteria</taxon>
        <taxon>Bacillati</taxon>
        <taxon>Actinomycetota</taxon>
        <taxon>Actinomycetes</taxon>
        <taxon>Pseudonocardiales</taxon>
        <taxon>Pseudonocardiaceae</taxon>
        <taxon>Actinomycetospora</taxon>
    </lineage>
</organism>
<evidence type="ECO:0000256" key="3">
    <source>
        <dbReference type="ARBA" id="ARBA00022475"/>
    </source>
</evidence>
<dbReference type="PANTHER" id="PTHR23517">
    <property type="entry name" value="RESISTANCE PROTEIN MDTM, PUTATIVE-RELATED-RELATED"/>
    <property type="match status" value="1"/>
</dbReference>
<dbReference type="InterPro" id="IPR050171">
    <property type="entry name" value="MFS_Transporters"/>
</dbReference>
<feature type="transmembrane region" description="Helical" evidence="7">
    <location>
        <begin position="141"/>
        <end position="162"/>
    </location>
</feature>
<evidence type="ECO:0000256" key="5">
    <source>
        <dbReference type="ARBA" id="ARBA00022989"/>
    </source>
</evidence>
<dbReference type="SUPFAM" id="SSF103473">
    <property type="entry name" value="MFS general substrate transporter"/>
    <property type="match status" value="1"/>
</dbReference>
<feature type="transmembrane region" description="Helical" evidence="7">
    <location>
        <begin position="215"/>
        <end position="235"/>
    </location>
</feature>
<feature type="domain" description="Major facilitator superfamily (MFS) profile" evidence="8">
    <location>
        <begin position="15"/>
        <end position="396"/>
    </location>
</feature>
<accession>A0A2U1E8G5</accession>
<evidence type="ECO:0000313" key="9">
    <source>
        <dbReference type="EMBL" id="PVY96162.1"/>
    </source>
</evidence>
<feature type="transmembrane region" description="Helical" evidence="7">
    <location>
        <begin position="305"/>
        <end position="327"/>
    </location>
</feature>
<evidence type="ECO:0000256" key="4">
    <source>
        <dbReference type="ARBA" id="ARBA00022692"/>
    </source>
</evidence>
<keyword evidence="2" id="KW-0813">Transport</keyword>
<evidence type="ECO:0000256" key="7">
    <source>
        <dbReference type="SAM" id="Phobius"/>
    </source>
</evidence>
<feature type="transmembrane region" description="Helical" evidence="7">
    <location>
        <begin position="373"/>
        <end position="392"/>
    </location>
</feature>
<name>A0A2U1E8G5_9PSEU</name>
<comment type="subcellular location">
    <subcellularLocation>
        <location evidence="1">Cell membrane</location>
        <topology evidence="1">Multi-pass membrane protein</topology>
    </subcellularLocation>
</comment>
<reference evidence="9 10" key="1">
    <citation type="submission" date="2018-04" db="EMBL/GenBank/DDBJ databases">
        <title>Genomic Encyclopedia of Type Strains, Phase IV (KMG-IV): sequencing the most valuable type-strain genomes for metagenomic binning, comparative biology and taxonomic classification.</title>
        <authorList>
            <person name="Goeker M."/>
        </authorList>
    </citation>
    <scope>NUCLEOTIDE SEQUENCE [LARGE SCALE GENOMIC DNA]</scope>
    <source>
        <strain evidence="9 10">DSM 45771</strain>
    </source>
</reference>
<evidence type="ECO:0000256" key="1">
    <source>
        <dbReference type="ARBA" id="ARBA00004651"/>
    </source>
</evidence>
<evidence type="ECO:0000256" key="6">
    <source>
        <dbReference type="ARBA" id="ARBA00023136"/>
    </source>
</evidence>
<dbReference type="InterPro" id="IPR005829">
    <property type="entry name" value="Sugar_transporter_CS"/>
</dbReference>
<feature type="transmembrane region" description="Helical" evidence="7">
    <location>
        <begin position="339"/>
        <end position="361"/>
    </location>
</feature>
<feature type="transmembrane region" description="Helical" evidence="7">
    <location>
        <begin position="168"/>
        <end position="187"/>
    </location>
</feature>
<dbReference type="AlphaFoldDB" id="A0A2U1E8G5"/>
<dbReference type="InterPro" id="IPR011701">
    <property type="entry name" value="MFS"/>
</dbReference>
<keyword evidence="5 7" id="KW-1133">Transmembrane helix</keyword>
<evidence type="ECO:0000313" key="10">
    <source>
        <dbReference type="Proteomes" id="UP000245639"/>
    </source>
</evidence>
<sequence>MSTPADALHPTRRGRLFAAVAGAVVLFLAASSVPSPLYVVYQAQWGFSASTLTAIFAVYVLFLLASLLVVGGLSDHVGRRPVLAVALAVQTVAVVLFLLAGNVTMLLLARAVQGAATGAAITAMAATLVDLRPERAGLANAVTPLVGLALGALGCGLLVEYAPAPTRLVYGVLLAGFAVVAVVLALLPETASRRAGALASLRPRVRIPSGLRTEVLAIVPTLAASWALGGLYLSLGPSVVVELFGLRSHLVGGIVVTLLCGVGALSAVAVFRRTPETLLAPAGGLLAIGTLVTLGALVLDSPPAAAGGTVIAGVGFGAASLACFGTLARIAAPETRGELMAVAYVVAYLAFSLPAVAAGVATVQVGLRPVAEVYGLVVVVLGMSAVVARALVLRTRRRGARP</sequence>
<dbReference type="EMBL" id="QEKW01000032">
    <property type="protein sequence ID" value="PVY96162.1"/>
    <property type="molecule type" value="Genomic_DNA"/>
</dbReference>
<dbReference type="Proteomes" id="UP000245639">
    <property type="component" value="Unassembled WGS sequence"/>
</dbReference>
<dbReference type="RefSeq" id="WP_116711414.1">
    <property type="nucleotide sequence ID" value="NZ_QEKW01000032.1"/>
</dbReference>
<feature type="transmembrane region" description="Helical" evidence="7">
    <location>
        <begin position="250"/>
        <end position="271"/>
    </location>
</feature>
<keyword evidence="10" id="KW-1185">Reference proteome</keyword>
<feature type="transmembrane region" description="Helical" evidence="7">
    <location>
        <begin position="82"/>
        <end position="101"/>
    </location>
</feature>
<dbReference type="GO" id="GO:0005886">
    <property type="term" value="C:plasma membrane"/>
    <property type="evidence" value="ECO:0007669"/>
    <property type="project" value="UniProtKB-SubCell"/>
</dbReference>
<dbReference type="Gene3D" id="1.20.1250.20">
    <property type="entry name" value="MFS general substrate transporter like domains"/>
    <property type="match status" value="1"/>
</dbReference>
<dbReference type="PROSITE" id="PS50850">
    <property type="entry name" value="MFS"/>
    <property type="match status" value="1"/>
</dbReference>
<dbReference type="OrthoDB" id="3177957at2"/>
<comment type="caution">
    <text evidence="9">The sequence shown here is derived from an EMBL/GenBank/DDBJ whole genome shotgun (WGS) entry which is preliminary data.</text>
</comment>
<dbReference type="GO" id="GO:0022857">
    <property type="term" value="F:transmembrane transporter activity"/>
    <property type="evidence" value="ECO:0007669"/>
    <property type="project" value="InterPro"/>
</dbReference>
<protein>
    <submittedName>
        <fullName evidence="9">Putative MFS family arabinose efflux permease</fullName>
    </submittedName>
</protein>
<dbReference type="PANTHER" id="PTHR23517:SF13">
    <property type="entry name" value="MAJOR FACILITATOR SUPERFAMILY MFS_1"/>
    <property type="match status" value="1"/>
</dbReference>
<gene>
    <name evidence="9" type="ORF">C8D89_1323</name>
</gene>
<keyword evidence="4 7" id="KW-0812">Transmembrane</keyword>
<dbReference type="InterPro" id="IPR020846">
    <property type="entry name" value="MFS_dom"/>
</dbReference>
<dbReference type="InterPro" id="IPR036259">
    <property type="entry name" value="MFS_trans_sf"/>
</dbReference>
<keyword evidence="6 7" id="KW-0472">Membrane</keyword>
<dbReference type="PROSITE" id="PS00216">
    <property type="entry name" value="SUGAR_TRANSPORT_1"/>
    <property type="match status" value="1"/>
</dbReference>
<feature type="transmembrane region" description="Helical" evidence="7">
    <location>
        <begin position="107"/>
        <end position="129"/>
    </location>
</feature>
<proteinExistence type="predicted"/>
<keyword evidence="3" id="KW-1003">Cell membrane</keyword>
<evidence type="ECO:0000259" key="8">
    <source>
        <dbReference type="PROSITE" id="PS50850"/>
    </source>
</evidence>
<feature type="transmembrane region" description="Helical" evidence="7">
    <location>
        <begin position="48"/>
        <end position="70"/>
    </location>
</feature>
<evidence type="ECO:0000256" key="2">
    <source>
        <dbReference type="ARBA" id="ARBA00022448"/>
    </source>
</evidence>